<dbReference type="Pfam" id="PF13843">
    <property type="entry name" value="DDE_Tnp_1_7"/>
    <property type="match status" value="1"/>
</dbReference>
<dbReference type="AlphaFoldDB" id="A0A8X6W9W1"/>
<evidence type="ECO:0000313" key="3">
    <source>
        <dbReference type="Proteomes" id="UP000887159"/>
    </source>
</evidence>
<reference evidence="2" key="1">
    <citation type="submission" date="2020-08" db="EMBL/GenBank/DDBJ databases">
        <title>Multicomponent nature underlies the extraordinary mechanical properties of spider dragline silk.</title>
        <authorList>
            <person name="Kono N."/>
            <person name="Nakamura H."/>
            <person name="Mori M."/>
            <person name="Yoshida Y."/>
            <person name="Ohtoshi R."/>
            <person name="Malay A.D."/>
            <person name="Moran D.A.P."/>
            <person name="Tomita M."/>
            <person name="Numata K."/>
            <person name="Arakawa K."/>
        </authorList>
    </citation>
    <scope>NUCLEOTIDE SEQUENCE</scope>
</reference>
<protein>
    <submittedName>
        <fullName evidence="2">PiggyBac transposable element-derived protein 4</fullName>
    </submittedName>
</protein>
<dbReference type="PANTHER" id="PTHR46599:SF3">
    <property type="entry name" value="PIGGYBAC TRANSPOSABLE ELEMENT-DERIVED PROTEIN 4"/>
    <property type="match status" value="1"/>
</dbReference>
<dbReference type="InterPro" id="IPR029526">
    <property type="entry name" value="PGBD"/>
</dbReference>
<sequence length="416" mass="48681">MDESEIIPINDYDSDLESETDFKICINDSGSIDSFSDDFDFDISDDENDDLSQARNFYEIYCNNLSAPPPRFAFTNTPEIHLDFDASSGKMQYYEALIDNNLIDLIVHETNHYAEQTIGSSIPRKHSRSKKWEPTSKEEMPVFIALIILQGIVKKPTNEQYWSKRHSISTPFFSKVMPYRRFNLIYRFLHFSDNETFVTETHECPKLSKIWPVLKYLTIRFKEVVTPDRDVTIDESLMLFKGRLGWKQYMPLKRSRFGIKSYMLCESKSGYVWSLIIYTVKGTLFDEKYKHMCMSSQFVMTLMEPLLNKGHCLTTDNFYSSPELADILIQSLTDMYGTLKPRRKDVPKELLSKRIDKGQMIAYQRGKVCVMKWMDKKAVCLISTIHNPEVVQVQSHKNEIRRKPKAVWNITTQWVV</sequence>
<gene>
    <name evidence="2" type="primary">PGBD4</name>
    <name evidence="2" type="ORF">TNCV_1629461</name>
</gene>
<feature type="domain" description="PiggyBac transposable element-derived protein" evidence="1">
    <location>
        <begin position="91"/>
        <end position="407"/>
    </location>
</feature>
<dbReference type="EMBL" id="BMAU01021395">
    <property type="protein sequence ID" value="GFY30973.1"/>
    <property type="molecule type" value="Genomic_DNA"/>
</dbReference>
<accession>A0A8X6W9W1</accession>
<comment type="caution">
    <text evidence="2">The sequence shown here is derived from an EMBL/GenBank/DDBJ whole genome shotgun (WGS) entry which is preliminary data.</text>
</comment>
<proteinExistence type="predicted"/>
<evidence type="ECO:0000313" key="2">
    <source>
        <dbReference type="EMBL" id="GFY30973.1"/>
    </source>
</evidence>
<organism evidence="2 3">
    <name type="scientific">Trichonephila clavipes</name>
    <name type="common">Golden silk orbweaver</name>
    <name type="synonym">Nephila clavipes</name>
    <dbReference type="NCBI Taxonomy" id="2585209"/>
    <lineage>
        <taxon>Eukaryota</taxon>
        <taxon>Metazoa</taxon>
        <taxon>Ecdysozoa</taxon>
        <taxon>Arthropoda</taxon>
        <taxon>Chelicerata</taxon>
        <taxon>Arachnida</taxon>
        <taxon>Araneae</taxon>
        <taxon>Araneomorphae</taxon>
        <taxon>Entelegynae</taxon>
        <taxon>Araneoidea</taxon>
        <taxon>Nephilidae</taxon>
        <taxon>Trichonephila</taxon>
    </lineage>
</organism>
<evidence type="ECO:0000259" key="1">
    <source>
        <dbReference type="Pfam" id="PF13843"/>
    </source>
</evidence>
<name>A0A8X6W9W1_TRICX</name>
<keyword evidence="3" id="KW-1185">Reference proteome</keyword>
<dbReference type="Proteomes" id="UP000887159">
    <property type="component" value="Unassembled WGS sequence"/>
</dbReference>
<dbReference type="PANTHER" id="PTHR46599">
    <property type="entry name" value="PIGGYBAC TRANSPOSABLE ELEMENT-DERIVED PROTEIN 4"/>
    <property type="match status" value="1"/>
</dbReference>